<keyword evidence="2 6" id="KW-0805">Transcription regulation</keyword>
<dbReference type="InterPro" id="IPR007630">
    <property type="entry name" value="RNA_pol_sigma70_r4"/>
</dbReference>
<feature type="domain" description="RNA polymerase sigma-70" evidence="9">
    <location>
        <begin position="469"/>
        <end position="482"/>
    </location>
</feature>
<feature type="compositionally biased region" description="Acidic residues" evidence="8">
    <location>
        <begin position="78"/>
        <end position="100"/>
    </location>
</feature>
<dbReference type="InterPro" id="IPR028630">
    <property type="entry name" value="Sigma70_RpoD"/>
</dbReference>
<feature type="domain" description="RNA polymerase sigma-70" evidence="10">
    <location>
        <begin position="638"/>
        <end position="664"/>
    </location>
</feature>
<dbReference type="InterPro" id="IPR013324">
    <property type="entry name" value="RNA_pol_sigma_r3/r4-like"/>
</dbReference>
<protein>
    <recommendedName>
        <fullName evidence="6">RNA polymerase sigma factor RpoD</fullName>
    </recommendedName>
    <alternativeName>
        <fullName evidence="6">Sigma-70</fullName>
    </alternativeName>
</protein>
<evidence type="ECO:0000256" key="3">
    <source>
        <dbReference type="ARBA" id="ARBA00023082"/>
    </source>
</evidence>
<dbReference type="PRINTS" id="PR00046">
    <property type="entry name" value="SIGMA70FCT"/>
</dbReference>
<evidence type="ECO:0000259" key="10">
    <source>
        <dbReference type="PROSITE" id="PS00716"/>
    </source>
</evidence>
<evidence type="ECO:0000256" key="6">
    <source>
        <dbReference type="HAMAP-Rule" id="MF_00963"/>
    </source>
</evidence>
<evidence type="ECO:0000256" key="5">
    <source>
        <dbReference type="ARBA" id="ARBA00023163"/>
    </source>
</evidence>
<dbReference type="InterPro" id="IPR014284">
    <property type="entry name" value="RNA_pol_sigma-70_dom"/>
</dbReference>
<dbReference type="Pfam" id="PF04545">
    <property type="entry name" value="Sigma70_r4"/>
    <property type="match status" value="1"/>
</dbReference>
<dbReference type="InterPro" id="IPR036388">
    <property type="entry name" value="WH-like_DNA-bd_sf"/>
</dbReference>
<accession>A0ABP7UB69</accession>
<evidence type="ECO:0000313" key="11">
    <source>
        <dbReference type="EMBL" id="GAA4039612.1"/>
    </source>
</evidence>
<feature type="short sequence motif" description="Interaction with polymerase core subunit RpoC" evidence="6">
    <location>
        <begin position="469"/>
        <end position="472"/>
    </location>
</feature>
<feature type="region of interest" description="Sigma-70 factor domain-2" evidence="6">
    <location>
        <begin position="445"/>
        <end position="515"/>
    </location>
</feature>
<proteinExistence type="inferred from homology"/>
<dbReference type="NCBIfam" id="TIGR02393">
    <property type="entry name" value="RpoD_Cterm"/>
    <property type="match status" value="1"/>
</dbReference>
<dbReference type="InterPro" id="IPR007127">
    <property type="entry name" value="RNA_pol_sigma_70_r1_1"/>
</dbReference>
<dbReference type="InterPro" id="IPR000943">
    <property type="entry name" value="RNA_pol_sigma70"/>
</dbReference>
<comment type="caution">
    <text evidence="11">The sequence shown here is derived from an EMBL/GenBank/DDBJ whole genome shotgun (WGS) entry which is preliminary data.</text>
</comment>
<dbReference type="NCBIfam" id="TIGR02937">
    <property type="entry name" value="sigma70-ECF"/>
    <property type="match status" value="1"/>
</dbReference>
<dbReference type="PROSITE" id="PS00716">
    <property type="entry name" value="SIGMA70_2"/>
    <property type="match status" value="1"/>
</dbReference>
<dbReference type="InterPro" id="IPR012760">
    <property type="entry name" value="RNA_pol_sigma_RpoD_C"/>
</dbReference>
<keyword evidence="3 6" id="KW-0731">Sigma factor</keyword>
<evidence type="ECO:0000256" key="4">
    <source>
        <dbReference type="ARBA" id="ARBA00023125"/>
    </source>
</evidence>
<comment type="function">
    <text evidence="6">Sigma factors are initiation factors that promote the attachment of RNA polymerase to specific initiation sites and are then released. This sigma factor is the primary sigma factor during exponential growth.</text>
</comment>
<sequence length="679" mass="76659">MAKVEPQDTDDQDGGDAPLIDLNDASVKKLIARAKKRGTITIDELNEALPQDQMSSEQIEDVMSALNDMGVQIVEKEEGSDDEESDEAEASSDDEVDPLDDGGPRPAAAVKKETVDRTDDPVRMYLREMGAVELLSREGEIAIAKRIEAGRDTMIWGLCESPITFNAIIEWSTALNEGRMQLREILDLEAMLSKGPSAEQLNAAENDEDGDGEVTAAAAGPTLKEEDEPESAPADGDDEDELRENRAPKPAEEEEEDNTLSLAQMEETLKPQALERFAAITDHYKKFAKLQDARLACMAAGTPFSPAKEKEYQKLREQLTAEVESMQFHNAKIEYLVEQLYSYNRRLTALGGQMLRLAERHRVPRKAFLDSYMGHELDDSWLDRASTIDKKFAAFAAAERDSVDRIRTEIGEIAQGTGMALSEFRRIVNQVQKAEREARIAKKEMVEANLRLVISIAKKYTNRGLQFLDLIQEGNIGLMKAVDKFEYRRGYKFSTYATWWIRQAITRSIADQARTIRIPVHMIETINKLVRTSRQFLHETGREPTPEELAERLSMPLEKVRKVMKIAKEPISLETPIGDEEDSHLGDFIEDKNAVIPVDAAIQANLKETVTRVLASLTPREERVLRMRFGIGMNTDHTLEEVGQQFSVTRERIRQIEAKALRKLKHPSRSRKMRSFLDQ</sequence>
<dbReference type="InterPro" id="IPR009042">
    <property type="entry name" value="RNA_pol_sigma70_r1_2"/>
</dbReference>
<dbReference type="Proteomes" id="UP001424459">
    <property type="component" value="Unassembled WGS sequence"/>
</dbReference>
<dbReference type="Pfam" id="PF04542">
    <property type="entry name" value="Sigma70_r2"/>
    <property type="match status" value="1"/>
</dbReference>
<feature type="coiled-coil region" evidence="7">
    <location>
        <begin position="424"/>
        <end position="451"/>
    </location>
</feature>
<dbReference type="CDD" id="cd06171">
    <property type="entry name" value="Sigma70_r4"/>
    <property type="match status" value="1"/>
</dbReference>
<dbReference type="HAMAP" id="MF_00963">
    <property type="entry name" value="Sigma70_RpoD_SigA"/>
    <property type="match status" value="1"/>
</dbReference>
<feature type="region of interest" description="Disordered" evidence="8">
    <location>
        <begin position="202"/>
        <end position="260"/>
    </location>
</feature>
<evidence type="ECO:0000259" key="9">
    <source>
        <dbReference type="PROSITE" id="PS00715"/>
    </source>
</evidence>
<evidence type="ECO:0000256" key="8">
    <source>
        <dbReference type="SAM" id="MobiDB-lite"/>
    </source>
</evidence>
<dbReference type="Gene3D" id="1.10.220.120">
    <property type="entry name" value="Sigma-70 factor, region 1.1"/>
    <property type="match status" value="1"/>
</dbReference>
<dbReference type="PANTHER" id="PTHR30603">
    <property type="entry name" value="RNA POLYMERASE SIGMA FACTOR RPO"/>
    <property type="match status" value="1"/>
</dbReference>
<feature type="region of interest" description="Disordered" evidence="8">
    <location>
        <begin position="1"/>
        <end position="24"/>
    </location>
</feature>
<dbReference type="NCBIfam" id="NF004208">
    <property type="entry name" value="PRK05658.1"/>
    <property type="match status" value="1"/>
</dbReference>
<comment type="subcellular location">
    <subcellularLocation>
        <location evidence="6">Cytoplasm</location>
    </subcellularLocation>
</comment>
<dbReference type="PANTHER" id="PTHR30603:SF60">
    <property type="entry name" value="RNA POLYMERASE SIGMA FACTOR RPOD"/>
    <property type="match status" value="1"/>
</dbReference>
<feature type="compositionally biased region" description="Acidic residues" evidence="8">
    <location>
        <begin position="225"/>
        <end position="242"/>
    </location>
</feature>
<dbReference type="Gene3D" id="1.10.10.10">
    <property type="entry name" value="Winged helix-like DNA-binding domain superfamily/Winged helix DNA-binding domain"/>
    <property type="match status" value="2"/>
</dbReference>
<dbReference type="EMBL" id="BAABBR010000001">
    <property type="protein sequence ID" value="GAA4039612.1"/>
    <property type="molecule type" value="Genomic_DNA"/>
</dbReference>
<comment type="subunit">
    <text evidence="6">Interacts transiently with the RNA polymerase catalytic core.</text>
</comment>
<dbReference type="RefSeq" id="WP_344696993.1">
    <property type="nucleotide sequence ID" value="NZ_BAABBR010000001.1"/>
</dbReference>
<dbReference type="Pfam" id="PF04539">
    <property type="entry name" value="Sigma70_r3"/>
    <property type="match status" value="1"/>
</dbReference>
<keyword evidence="5 6" id="KW-0804">Transcription</keyword>
<feature type="region of interest" description="Sigma-70 factor domain-4" evidence="6">
    <location>
        <begin position="613"/>
        <end position="666"/>
    </location>
</feature>
<dbReference type="SUPFAM" id="SSF88946">
    <property type="entry name" value="Sigma2 domain of RNA polymerase sigma factors"/>
    <property type="match status" value="1"/>
</dbReference>
<evidence type="ECO:0000256" key="1">
    <source>
        <dbReference type="ARBA" id="ARBA00022490"/>
    </source>
</evidence>
<comment type="similarity">
    <text evidence="6">Belongs to the sigma-70 factor family. RpoD/SigA subfamily.</text>
</comment>
<keyword evidence="12" id="KW-1185">Reference proteome</keyword>
<dbReference type="Pfam" id="PF00140">
    <property type="entry name" value="Sigma70_r1_2"/>
    <property type="match status" value="1"/>
</dbReference>
<name>A0ABP7UB69_9SPHN</name>
<reference evidence="12" key="1">
    <citation type="journal article" date="2019" name="Int. J. Syst. Evol. Microbiol.">
        <title>The Global Catalogue of Microorganisms (GCM) 10K type strain sequencing project: providing services to taxonomists for standard genome sequencing and annotation.</title>
        <authorList>
            <consortium name="The Broad Institute Genomics Platform"/>
            <consortium name="The Broad Institute Genome Sequencing Center for Infectious Disease"/>
            <person name="Wu L."/>
            <person name="Ma J."/>
        </authorList>
    </citation>
    <scope>NUCLEOTIDE SEQUENCE [LARGE SCALE GENOMIC DNA]</scope>
    <source>
        <strain evidence="12">JCM 17564</strain>
    </source>
</reference>
<feature type="region of interest" description="Disordered" evidence="8">
    <location>
        <begin position="66"/>
        <end position="116"/>
    </location>
</feature>
<evidence type="ECO:0000256" key="7">
    <source>
        <dbReference type="SAM" id="Coils"/>
    </source>
</evidence>
<evidence type="ECO:0000313" key="12">
    <source>
        <dbReference type="Proteomes" id="UP001424459"/>
    </source>
</evidence>
<dbReference type="Pfam" id="PF03979">
    <property type="entry name" value="Sigma70_r1_1"/>
    <property type="match status" value="1"/>
</dbReference>
<organism evidence="11 12">
    <name type="scientific">Sphingomonas rosea</name>
    <dbReference type="NCBI Taxonomy" id="335605"/>
    <lineage>
        <taxon>Bacteria</taxon>
        <taxon>Pseudomonadati</taxon>
        <taxon>Pseudomonadota</taxon>
        <taxon>Alphaproteobacteria</taxon>
        <taxon>Sphingomonadales</taxon>
        <taxon>Sphingomonadaceae</taxon>
        <taxon>Sphingomonas</taxon>
    </lineage>
</organism>
<feature type="DNA-binding region" description="H-T-H motif" evidence="6">
    <location>
        <begin position="639"/>
        <end position="658"/>
    </location>
</feature>
<dbReference type="InterPro" id="IPR007627">
    <property type="entry name" value="RNA_pol_sigma70_r2"/>
</dbReference>
<gene>
    <name evidence="6 11" type="primary">rpoD</name>
    <name evidence="11" type="ORF">GCM10022281_20600</name>
</gene>
<feature type="region of interest" description="Sigma-70 factor domain-3" evidence="6">
    <location>
        <begin position="524"/>
        <end position="600"/>
    </location>
</feature>
<dbReference type="InterPro" id="IPR007631">
    <property type="entry name" value="RNA_pol_sigma_70_non-ess"/>
</dbReference>
<evidence type="ECO:0000256" key="2">
    <source>
        <dbReference type="ARBA" id="ARBA00023015"/>
    </source>
</evidence>
<dbReference type="InterPro" id="IPR042189">
    <property type="entry name" value="RNA_pol_sigma_70_r1_1_sf"/>
</dbReference>
<dbReference type="PROSITE" id="PS00715">
    <property type="entry name" value="SIGMA70_1"/>
    <property type="match status" value="1"/>
</dbReference>
<dbReference type="InterPro" id="IPR007624">
    <property type="entry name" value="RNA_pol_sigma70_r3"/>
</dbReference>
<dbReference type="Gene3D" id="1.10.601.10">
    <property type="entry name" value="RNA Polymerase Primary Sigma Factor"/>
    <property type="match status" value="1"/>
</dbReference>
<keyword evidence="4 6" id="KW-0238">DNA-binding</keyword>
<keyword evidence="1 6" id="KW-0963">Cytoplasm</keyword>
<dbReference type="InterPro" id="IPR050239">
    <property type="entry name" value="Sigma-70_RNA_pol_init_factors"/>
</dbReference>
<dbReference type="SUPFAM" id="SSF88659">
    <property type="entry name" value="Sigma3 and sigma4 domains of RNA polymerase sigma factors"/>
    <property type="match status" value="2"/>
</dbReference>
<dbReference type="InterPro" id="IPR013325">
    <property type="entry name" value="RNA_pol_sigma_r2"/>
</dbReference>
<keyword evidence="7" id="KW-0175">Coiled coil</keyword>
<dbReference type="Pfam" id="PF04546">
    <property type="entry name" value="Sigma70_ner"/>
    <property type="match status" value="1"/>
</dbReference>